<protein>
    <submittedName>
        <fullName evidence="2">Middle operon regulator, TRANSCRIPTION.2A</fullName>
    </submittedName>
</protein>
<sequence>MRKITWNMLRMEFKKNFPEVYKTCSRFAKYDYMKIVGHQADGFYVVYDGLNHKLIRSGDGDSRLDEMNDKERDMVGNDIFYTRSGRPKKQNRNLEVCQLRSQGYSLRKIAEALGVSHVRIHQILKEYESILKTQNYD</sequence>
<proteinExistence type="predicted"/>
<dbReference type="Gene3D" id="1.10.10.60">
    <property type="entry name" value="Homeodomain-like"/>
    <property type="match status" value="1"/>
</dbReference>
<dbReference type="InterPro" id="IPR006120">
    <property type="entry name" value="Resolvase_HTH_dom"/>
</dbReference>
<dbReference type="EMBL" id="BK015232">
    <property type="protein sequence ID" value="DAD97170.1"/>
    <property type="molecule type" value="Genomic_DNA"/>
</dbReference>
<reference evidence="2" key="1">
    <citation type="journal article" date="2021" name="Proc. Natl. Acad. Sci. U.S.A.">
        <title>A Catalog of Tens of Thousands of Viruses from Human Metagenomes Reveals Hidden Associations with Chronic Diseases.</title>
        <authorList>
            <person name="Tisza M.J."/>
            <person name="Buck C.B."/>
        </authorList>
    </citation>
    <scope>NUCLEOTIDE SEQUENCE</scope>
    <source>
        <strain evidence="2">CtSWe10</strain>
    </source>
</reference>
<dbReference type="Pfam" id="PF02796">
    <property type="entry name" value="HTH_7"/>
    <property type="match status" value="1"/>
</dbReference>
<dbReference type="GO" id="GO:0003677">
    <property type="term" value="F:DNA binding"/>
    <property type="evidence" value="ECO:0007669"/>
    <property type="project" value="InterPro"/>
</dbReference>
<organism evidence="2">
    <name type="scientific">Siphoviridae sp. ctSWe10</name>
    <dbReference type="NCBI Taxonomy" id="2826344"/>
    <lineage>
        <taxon>Viruses</taxon>
        <taxon>Duplodnaviria</taxon>
        <taxon>Heunggongvirae</taxon>
        <taxon>Uroviricota</taxon>
        <taxon>Caudoviricetes</taxon>
    </lineage>
</organism>
<evidence type="ECO:0000313" key="2">
    <source>
        <dbReference type="EMBL" id="DAD97170.1"/>
    </source>
</evidence>
<feature type="domain" description="Resolvase HTH" evidence="1">
    <location>
        <begin position="85"/>
        <end position="116"/>
    </location>
</feature>
<evidence type="ECO:0000259" key="1">
    <source>
        <dbReference type="Pfam" id="PF02796"/>
    </source>
</evidence>
<name>A0A8S5NS81_9CAUD</name>
<accession>A0A8S5NS81</accession>
<dbReference type="GO" id="GO:0000150">
    <property type="term" value="F:DNA strand exchange activity"/>
    <property type="evidence" value="ECO:0007669"/>
    <property type="project" value="InterPro"/>
</dbReference>